<gene>
    <name evidence="9" type="ORF">D1869_13510</name>
    <name evidence="8" type="ORF">HNQ62_002876</name>
</gene>
<dbReference type="InterPro" id="IPR052053">
    <property type="entry name" value="IM_YidH-like"/>
</dbReference>
<organism evidence="9 10">
    <name type="scientific">Sulfurisphaera ohwakuensis</name>
    <dbReference type="NCBI Taxonomy" id="69656"/>
    <lineage>
        <taxon>Archaea</taxon>
        <taxon>Thermoproteota</taxon>
        <taxon>Thermoprotei</taxon>
        <taxon>Sulfolobales</taxon>
        <taxon>Sulfolobaceae</taxon>
        <taxon>Sulfurisphaera</taxon>
    </lineage>
</organism>
<dbReference type="Proteomes" id="UP000427373">
    <property type="component" value="Chromosome"/>
</dbReference>
<dbReference type="AlphaFoldDB" id="A0A650CJT6"/>
<keyword evidence="4 6" id="KW-1133">Transmembrane helix</keyword>
<evidence type="ECO:0000313" key="8">
    <source>
        <dbReference type="EMBL" id="MBB5255101.1"/>
    </source>
</evidence>
<dbReference type="EMBL" id="JACHFY010000042">
    <property type="protein sequence ID" value="MBB5255101.1"/>
    <property type="molecule type" value="Genomic_DNA"/>
</dbReference>
<dbReference type="KEGG" id="soh:D1869_13510"/>
<keyword evidence="5 6" id="KW-0472">Membrane</keyword>
<keyword evidence="10" id="KW-1185">Reference proteome</keyword>
<evidence type="ECO:0000256" key="2">
    <source>
        <dbReference type="ARBA" id="ARBA00022475"/>
    </source>
</evidence>
<proteinExistence type="predicted"/>
<dbReference type="Proteomes" id="UP000582213">
    <property type="component" value="Unassembled WGS sequence"/>
</dbReference>
<feature type="transmembrane region" description="Helical" evidence="6">
    <location>
        <begin position="12"/>
        <end position="37"/>
    </location>
</feature>
<comment type="subcellular location">
    <subcellularLocation>
        <location evidence="1">Cell membrane</location>
        <topology evidence="1">Multi-pass membrane protein</topology>
    </subcellularLocation>
</comment>
<dbReference type="PANTHER" id="PTHR34187">
    <property type="entry name" value="FGR18P"/>
    <property type="match status" value="1"/>
</dbReference>
<dbReference type="Pfam" id="PF02656">
    <property type="entry name" value="DUF202"/>
    <property type="match status" value="1"/>
</dbReference>
<dbReference type="GeneID" id="42802281"/>
<name>A0A650CJT6_SULOH</name>
<keyword evidence="3 6" id="KW-0812">Transmembrane</keyword>
<dbReference type="GO" id="GO:0005886">
    <property type="term" value="C:plasma membrane"/>
    <property type="evidence" value="ECO:0007669"/>
    <property type="project" value="UniProtKB-SubCell"/>
</dbReference>
<dbReference type="PANTHER" id="PTHR34187:SF2">
    <property type="entry name" value="DUF202 DOMAIN-CONTAINING PROTEIN"/>
    <property type="match status" value="1"/>
</dbReference>
<dbReference type="InterPro" id="IPR003807">
    <property type="entry name" value="DUF202"/>
</dbReference>
<accession>A0A650CJT6</accession>
<sequence length="114" mass="12695">MSASDHLANKRTFLAWVRTAIALMGFGFVIAKFQIFLHILAHQPLTSTTLLGGVIMIIMGIATLLYGFYEYIQQEKELELKQFSPRLTPMIIYTSLLTALAIALVVSLYLSTGI</sequence>
<feature type="transmembrane region" description="Helical" evidence="6">
    <location>
        <begin position="90"/>
        <end position="110"/>
    </location>
</feature>
<reference evidence="9 10" key="1">
    <citation type="submission" date="2019-10" db="EMBL/GenBank/DDBJ databases">
        <title>Genome Sequences from Six Type Strain Members of the Archaeal Family Sulfolobaceae: Acidianus ambivalens, Acidianus infernus, Metallosphaera prunae, Stygiolobus azoricus, Sulfolobus metallicus, and Sulfurisphaera ohwakuensis.</title>
        <authorList>
            <person name="Counts J.A."/>
            <person name="Kelly R.M."/>
        </authorList>
    </citation>
    <scope>NUCLEOTIDE SEQUENCE [LARGE SCALE GENOMIC DNA]</scope>
    <source>
        <strain evidence="9 10">TA-1</strain>
    </source>
</reference>
<reference evidence="8 11" key="2">
    <citation type="submission" date="2020-08" db="EMBL/GenBank/DDBJ databases">
        <title>Genomic Encyclopedia of Type Strains, Phase IV (KMG-IV): sequencing the most valuable type-strain genomes for metagenomic binning, comparative biology and taxonomic classification.</title>
        <authorList>
            <person name="Goeker M."/>
        </authorList>
    </citation>
    <scope>NUCLEOTIDE SEQUENCE [LARGE SCALE GENOMIC DNA]</scope>
    <source>
        <strain evidence="8 11">DSM 12421</strain>
    </source>
</reference>
<evidence type="ECO:0000313" key="10">
    <source>
        <dbReference type="Proteomes" id="UP000427373"/>
    </source>
</evidence>
<evidence type="ECO:0000256" key="4">
    <source>
        <dbReference type="ARBA" id="ARBA00022989"/>
    </source>
</evidence>
<evidence type="ECO:0000313" key="9">
    <source>
        <dbReference type="EMBL" id="QGR18092.1"/>
    </source>
</evidence>
<evidence type="ECO:0000256" key="1">
    <source>
        <dbReference type="ARBA" id="ARBA00004651"/>
    </source>
</evidence>
<evidence type="ECO:0000256" key="3">
    <source>
        <dbReference type="ARBA" id="ARBA00022692"/>
    </source>
</evidence>
<feature type="transmembrane region" description="Helical" evidence="6">
    <location>
        <begin position="49"/>
        <end position="69"/>
    </location>
</feature>
<dbReference type="RefSeq" id="WP_156015581.1">
    <property type="nucleotide sequence ID" value="NZ_CP045484.1"/>
</dbReference>
<dbReference type="EMBL" id="CP045484">
    <property type="protein sequence ID" value="QGR18092.1"/>
    <property type="molecule type" value="Genomic_DNA"/>
</dbReference>
<protein>
    <submittedName>
        <fullName evidence="9">DUF202 domain-containing protein</fullName>
    </submittedName>
    <submittedName>
        <fullName evidence="8">Putative membrane protein</fullName>
    </submittedName>
</protein>
<evidence type="ECO:0000259" key="7">
    <source>
        <dbReference type="Pfam" id="PF02656"/>
    </source>
</evidence>
<dbReference type="OrthoDB" id="57223at2157"/>
<keyword evidence="2" id="KW-1003">Cell membrane</keyword>
<feature type="domain" description="DUF202" evidence="7">
    <location>
        <begin position="5"/>
        <end position="76"/>
    </location>
</feature>
<evidence type="ECO:0000313" key="11">
    <source>
        <dbReference type="Proteomes" id="UP000582213"/>
    </source>
</evidence>
<evidence type="ECO:0000256" key="6">
    <source>
        <dbReference type="SAM" id="Phobius"/>
    </source>
</evidence>
<evidence type="ECO:0000256" key="5">
    <source>
        <dbReference type="ARBA" id="ARBA00023136"/>
    </source>
</evidence>